<feature type="compositionally biased region" description="Low complexity" evidence="2">
    <location>
        <begin position="10"/>
        <end position="31"/>
    </location>
</feature>
<sequence>MDDDAATDQSHAQAPSASASASEAPVMAPATTTTIDPTALASGAASSHSSIPLTPRSVTSSRPGFIPLVTVVGFHHARGPEVESWFGAPEGTDPAADYDWSLLPFMALSDGAHASSEDFSYFTLLRPASEDVPATSLFGISCTRQLDSTQLINRPADVTRSTVQKAVVVIADSPQYFGMMRERLSVVTQAWFAQREFTDTEILRRFQESLAEEKERGLLQEEEDKDQYLGMSLRELVREFRWQTLVLLKCCLLQPKMLFFGSRCERLCMMQFSLISLIPGLIRNLQDCADPEMNDYEQRLATPTTLKTSDRNSLLTYMGLPLQIFAKGSLFGPYTPLQQLDILADFGTKSYIVGSTNSLLLQQKDRYSDILINLDDNSVNITSTSLRQALTLSAADRRWIDYLTQEVNETWDEANPGRPKTMGYVGSEEFIRLQFEEYILSLISSFKYHKHLQANQGNPRALLPHIEYDPVLDFGTDFVDYWTRTENHRMWNSHTDSHLFDVVEPKHPCAGGLTIDDVQRRIAQQVQDMHLDERFAVGREVLGRNFAAGRDKASTMFNKFYADLETYREAQRQKAKETQSAQGSPTLGGPEKTQQGTAQQGQQAGGTKAGAYVGSWVSWAGEKRKGWGAGWGKKSDKSGASSPGPLSPREPNPGEKEGRFSTSSFWGRNSSSRDDHGSKANGSHEEKRPMTGASFSESIISAAGSTDEASGSPRRGRRPMSGESVELQVRDVTPAQELPVLMSPVDTPREMHFANEARFASGPVSPVKPASTIKVVAPSSPIQADGPASPVKAEAPMSPVMTEVPISPVKVDRPVSPVKEERPVSPVKEERPVSPVKEERPVSPVKEERPVSPVKEERPVSPVKVERPASPVVAEEKPEEVSKPTTVKADNSLEDAPEQKETAQDVALPAATALPMSPTEDASKAT</sequence>
<evidence type="ECO:0000313" key="5">
    <source>
        <dbReference type="Proteomes" id="UP000770015"/>
    </source>
</evidence>
<feature type="region of interest" description="Disordered" evidence="2">
    <location>
        <begin position="812"/>
        <end position="926"/>
    </location>
</feature>
<comment type="caution">
    <text evidence="4">The sequence shown here is derived from an EMBL/GenBank/DDBJ whole genome shotgun (WGS) entry which is preliminary data.</text>
</comment>
<feature type="compositionally biased region" description="Basic and acidic residues" evidence="2">
    <location>
        <begin position="812"/>
        <end position="867"/>
    </location>
</feature>
<dbReference type="PROSITE" id="PS50211">
    <property type="entry name" value="DENN"/>
    <property type="match status" value="1"/>
</dbReference>
<feature type="region of interest" description="Disordered" evidence="2">
    <location>
        <begin position="571"/>
        <end position="609"/>
    </location>
</feature>
<feature type="compositionally biased region" description="Polar residues" evidence="2">
    <location>
        <begin position="660"/>
        <end position="670"/>
    </location>
</feature>
<organism evidence="4 5">
    <name type="scientific">Plectosphaerella plurivora</name>
    <dbReference type="NCBI Taxonomy" id="936078"/>
    <lineage>
        <taxon>Eukaryota</taxon>
        <taxon>Fungi</taxon>
        <taxon>Dikarya</taxon>
        <taxon>Ascomycota</taxon>
        <taxon>Pezizomycotina</taxon>
        <taxon>Sordariomycetes</taxon>
        <taxon>Hypocreomycetidae</taxon>
        <taxon>Glomerellales</taxon>
        <taxon>Plectosphaerellaceae</taxon>
        <taxon>Plectosphaerella</taxon>
    </lineage>
</organism>
<evidence type="ECO:0000256" key="1">
    <source>
        <dbReference type="ARBA" id="ARBA00038178"/>
    </source>
</evidence>
<dbReference type="InterPro" id="IPR051731">
    <property type="entry name" value="DENND11/AVL9_GEFs"/>
</dbReference>
<dbReference type="AlphaFoldDB" id="A0A9P8VEM0"/>
<dbReference type="Proteomes" id="UP000770015">
    <property type="component" value="Unassembled WGS sequence"/>
</dbReference>
<feature type="compositionally biased region" description="Basic and acidic residues" evidence="2">
    <location>
        <begin position="671"/>
        <end position="689"/>
    </location>
</feature>
<feature type="domain" description="UDENN" evidence="3">
    <location>
        <begin position="67"/>
        <end position="509"/>
    </location>
</feature>
<dbReference type="EMBL" id="JAGSXJ010000010">
    <property type="protein sequence ID" value="KAH6687985.1"/>
    <property type="molecule type" value="Genomic_DNA"/>
</dbReference>
<feature type="region of interest" description="Disordered" evidence="2">
    <location>
        <begin position="1"/>
        <end position="31"/>
    </location>
</feature>
<dbReference type="InterPro" id="IPR018307">
    <property type="entry name" value="ABL9/DENND6_dom"/>
</dbReference>
<keyword evidence="5" id="KW-1185">Reference proteome</keyword>
<proteinExistence type="inferred from homology"/>
<dbReference type="PANTHER" id="PTHR31017:SF1">
    <property type="entry name" value="LATE SECRETORY PATHWAY PROTEIN AVL9 HOMOLOG"/>
    <property type="match status" value="1"/>
</dbReference>
<dbReference type="OrthoDB" id="26278at2759"/>
<feature type="compositionally biased region" description="Polar residues" evidence="2">
    <location>
        <begin position="693"/>
        <end position="709"/>
    </location>
</feature>
<protein>
    <submittedName>
        <fullName evidence="4">Cytoplasm protein</fullName>
    </submittedName>
</protein>
<comment type="similarity">
    <text evidence="1">Belongs to the AVL9 family.</text>
</comment>
<dbReference type="Pfam" id="PF09794">
    <property type="entry name" value="Avl9"/>
    <property type="match status" value="1"/>
</dbReference>
<accession>A0A9P8VEM0</accession>
<evidence type="ECO:0000259" key="3">
    <source>
        <dbReference type="PROSITE" id="PS50211"/>
    </source>
</evidence>
<dbReference type="InterPro" id="IPR037516">
    <property type="entry name" value="Tripartite_DENN"/>
</dbReference>
<gene>
    <name evidence="4" type="ORF">F5X68DRAFT_152461</name>
</gene>
<evidence type="ECO:0000256" key="2">
    <source>
        <dbReference type="SAM" id="MobiDB-lite"/>
    </source>
</evidence>
<evidence type="ECO:0000313" key="4">
    <source>
        <dbReference type="EMBL" id="KAH6687985.1"/>
    </source>
</evidence>
<name>A0A9P8VEM0_9PEZI</name>
<feature type="region of interest" description="Disordered" evidence="2">
    <location>
        <begin position="626"/>
        <end position="732"/>
    </location>
</feature>
<feature type="compositionally biased region" description="Low complexity" evidence="2">
    <location>
        <begin position="592"/>
        <end position="602"/>
    </location>
</feature>
<dbReference type="GO" id="GO:0005737">
    <property type="term" value="C:cytoplasm"/>
    <property type="evidence" value="ECO:0007669"/>
    <property type="project" value="TreeGrafter"/>
</dbReference>
<reference evidence="4" key="1">
    <citation type="journal article" date="2021" name="Nat. Commun.">
        <title>Genetic determinants of endophytism in the Arabidopsis root mycobiome.</title>
        <authorList>
            <person name="Mesny F."/>
            <person name="Miyauchi S."/>
            <person name="Thiergart T."/>
            <person name="Pickel B."/>
            <person name="Atanasova L."/>
            <person name="Karlsson M."/>
            <person name="Huettel B."/>
            <person name="Barry K.W."/>
            <person name="Haridas S."/>
            <person name="Chen C."/>
            <person name="Bauer D."/>
            <person name="Andreopoulos W."/>
            <person name="Pangilinan J."/>
            <person name="LaButti K."/>
            <person name="Riley R."/>
            <person name="Lipzen A."/>
            <person name="Clum A."/>
            <person name="Drula E."/>
            <person name="Henrissat B."/>
            <person name="Kohler A."/>
            <person name="Grigoriev I.V."/>
            <person name="Martin F.M."/>
            <person name="Hacquard S."/>
        </authorList>
    </citation>
    <scope>NUCLEOTIDE SEQUENCE</scope>
    <source>
        <strain evidence="4">MPI-SDFR-AT-0117</strain>
    </source>
</reference>
<dbReference type="PANTHER" id="PTHR31017">
    <property type="entry name" value="LATE SECRETORY PATHWAY PROTEIN AVL9-RELATED"/>
    <property type="match status" value="1"/>
</dbReference>